<keyword evidence="5 9" id="KW-0378">Hydrolase</keyword>
<evidence type="ECO:0000256" key="2">
    <source>
        <dbReference type="ARBA" id="ARBA00022487"/>
    </source>
</evidence>
<evidence type="ECO:0000313" key="10">
    <source>
        <dbReference type="EMBL" id="KEZ38937.1"/>
    </source>
</evidence>
<evidence type="ECO:0000256" key="4">
    <source>
        <dbReference type="ARBA" id="ARBA00022729"/>
    </source>
</evidence>
<evidence type="ECO:0000256" key="1">
    <source>
        <dbReference type="ARBA" id="ARBA00004613"/>
    </source>
</evidence>
<accession>A0A084FV25</accession>
<dbReference type="Pfam" id="PF10503">
    <property type="entry name" value="Esterase_PHB"/>
    <property type="match status" value="1"/>
</dbReference>
<dbReference type="InterPro" id="IPR029058">
    <property type="entry name" value="AB_hydrolase_fold"/>
</dbReference>
<dbReference type="PANTHER" id="PTHR43037:SF3">
    <property type="entry name" value="FERULOYL ESTERASE B"/>
    <property type="match status" value="1"/>
</dbReference>
<reference evidence="10 11" key="1">
    <citation type="journal article" date="2014" name="Genome Announc.">
        <title>Draft genome sequence of the pathogenic fungus Scedosporium apiospermum.</title>
        <authorList>
            <person name="Vandeputte P."/>
            <person name="Ghamrawi S."/>
            <person name="Rechenmann M."/>
            <person name="Iltis A."/>
            <person name="Giraud S."/>
            <person name="Fleury M."/>
            <person name="Thornton C."/>
            <person name="Delhaes L."/>
            <person name="Meyer W."/>
            <person name="Papon N."/>
            <person name="Bouchara J.P."/>
        </authorList>
    </citation>
    <scope>NUCLEOTIDE SEQUENCE [LARGE SCALE GENOMIC DNA]</scope>
    <source>
        <strain evidence="10 11">IHEM 14462</strain>
    </source>
</reference>
<dbReference type="HOGENOM" id="CLU_027551_1_1_1"/>
<evidence type="ECO:0000313" key="11">
    <source>
        <dbReference type="Proteomes" id="UP000028545"/>
    </source>
</evidence>
<dbReference type="EMBL" id="JOWA01000165">
    <property type="protein sequence ID" value="KEZ38937.1"/>
    <property type="molecule type" value="Genomic_DNA"/>
</dbReference>
<dbReference type="GO" id="GO:0045493">
    <property type="term" value="P:xylan catabolic process"/>
    <property type="evidence" value="ECO:0007669"/>
    <property type="project" value="UniProtKB-UniRule"/>
</dbReference>
<dbReference type="GeneID" id="27719461"/>
<evidence type="ECO:0000256" key="5">
    <source>
        <dbReference type="ARBA" id="ARBA00022801"/>
    </source>
</evidence>
<sequence>MALHKLAVVLSAVSRVFGASLTQVTNFGENPTKIQMFEYVPDKLTESPAIIVNLHPCGGSATSWFRGTRMPSYADQLGFILIYPGTTNMNNCWDVQSEGSLTHGKGGDALAIVNMVDYALKTYSGDPEHVYVMGSSSGAMMTNVLAGSYPDVFEAGSAYSGVAHACFAGAPSATPMSPNQTCAQGLTHTPEEWAAFVHNSYPGYEGRRTRMQIWHGNSDFLVRPQCAVEALKQWSAVWGETNTKNVTGVPSAAYTQILFGDNGANVMGFFGQGVGHTAPVNEEFTLRFFGLMD</sequence>
<dbReference type="OrthoDB" id="2425929at2759"/>
<keyword evidence="3 9" id="KW-0964">Secreted</keyword>
<dbReference type="SUPFAM" id="SSF53474">
    <property type="entry name" value="alpha/beta-Hydrolases"/>
    <property type="match status" value="2"/>
</dbReference>
<evidence type="ECO:0000256" key="6">
    <source>
        <dbReference type="ARBA" id="ARBA00023180"/>
    </source>
</evidence>
<keyword evidence="4 9" id="KW-0732">Signal</keyword>
<dbReference type="VEuPathDB" id="FungiDB:SAPIO_CDS10280"/>
<dbReference type="GO" id="GO:0052689">
    <property type="term" value="F:carboxylic ester hydrolase activity"/>
    <property type="evidence" value="ECO:0007669"/>
    <property type="project" value="UniProtKB-KW"/>
</dbReference>
<comment type="caution">
    <text evidence="10">The sequence shown here is derived from an EMBL/GenBank/DDBJ whole genome shotgun (WGS) entry which is preliminary data.</text>
</comment>
<dbReference type="Proteomes" id="UP000028545">
    <property type="component" value="Unassembled WGS sequence"/>
</dbReference>
<protein>
    <recommendedName>
        <fullName evidence="9">Carboxylic ester hydrolase</fullName>
        <ecNumber evidence="9">3.1.1.-</ecNumber>
    </recommendedName>
</protein>
<dbReference type="OMA" id="VMLKFFG"/>
<dbReference type="PANTHER" id="PTHR43037">
    <property type="entry name" value="UNNAMED PRODUCT-RELATED"/>
    <property type="match status" value="1"/>
</dbReference>
<dbReference type="NCBIfam" id="TIGR01840">
    <property type="entry name" value="esterase_phb"/>
    <property type="match status" value="1"/>
</dbReference>
<name>A0A084FV25_PSEDA</name>
<dbReference type="GO" id="GO:0005576">
    <property type="term" value="C:extracellular region"/>
    <property type="evidence" value="ECO:0007669"/>
    <property type="project" value="UniProtKB-SubCell"/>
</dbReference>
<feature type="chain" id="PRO_5029037611" description="Carboxylic ester hydrolase" evidence="9">
    <location>
        <begin position="19"/>
        <end position="293"/>
    </location>
</feature>
<dbReference type="InterPro" id="IPR050955">
    <property type="entry name" value="Plant_Biomass_Hydrol_Est"/>
</dbReference>
<dbReference type="EC" id="3.1.1.-" evidence="9"/>
<comment type="subcellular location">
    <subcellularLocation>
        <location evidence="1 9">Secreted</location>
    </subcellularLocation>
</comment>
<keyword evidence="11" id="KW-1185">Reference proteome</keyword>
<feature type="signal peptide" evidence="9">
    <location>
        <begin position="1"/>
        <end position="18"/>
    </location>
</feature>
<keyword evidence="7 9" id="KW-0119">Carbohydrate metabolism</keyword>
<comment type="function">
    <text evidence="9">Esterase involved in the hydrolysis of xylan, a major structural heterogeneous polysaccharide found in plant biomass representing the second most abundant polysaccharide in the biosphere, after cellulose.</text>
</comment>
<evidence type="ECO:0000256" key="7">
    <source>
        <dbReference type="ARBA" id="ARBA00023277"/>
    </source>
</evidence>
<dbReference type="RefSeq" id="XP_016638736.1">
    <property type="nucleotide sequence ID" value="XM_016783893.1"/>
</dbReference>
<dbReference type="AlphaFoldDB" id="A0A084FV25"/>
<comment type="similarity">
    <text evidence="9">Belongs to the carbohydrate esterase 1 (CE1) family.</text>
</comment>
<dbReference type="InterPro" id="IPR010126">
    <property type="entry name" value="Esterase_phb"/>
</dbReference>
<proteinExistence type="inferred from homology"/>
<evidence type="ECO:0000256" key="9">
    <source>
        <dbReference type="RuleBase" id="RU367147"/>
    </source>
</evidence>
<gene>
    <name evidence="10" type="ORF">SAPIO_CDS10280</name>
</gene>
<evidence type="ECO:0000256" key="8">
    <source>
        <dbReference type="ARBA" id="ARBA00023326"/>
    </source>
</evidence>
<dbReference type="KEGG" id="sapo:SAPIO_CDS10280"/>
<keyword evidence="2 9" id="KW-0719">Serine esterase</keyword>
<keyword evidence="6" id="KW-0325">Glycoprotein</keyword>
<evidence type="ECO:0000256" key="3">
    <source>
        <dbReference type="ARBA" id="ARBA00022525"/>
    </source>
</evidence>
<dbReference type="Gene3D" id="3.40.50.1820">
    <property type="entry name" value="alpha/beta hydrolase"/>
    <property type="match status" value="1"/>
</dbReference>
<keyword evidence="8 9" id="KW-0624">Polysaccharide degradation</keyword>
<organism evidence="10 11">
    <name type="scientific">Pseudallescheria apiosperma</name>
    <name type="common">Scedosporium apiospermum</name>
    <dbReference type="NCBI Taxonomy" id="563466"/>
    <lineage>
        <taxon>Eukaryota</taxon>
        <taxon>Fungi</taxon>
        <taxon>Dikarya</taxon>
        <taxon>Ascomycota</taxon>
        <taxon>Pezizomycotina</taxon>
        <taxon>Sordariomycetes</taxon>
        <taxon>Hypocreomycetidae</taxon>
        <taxon>Microascales</taxon>
        <taxon>Microascaceae</taxon>
        <taxon>Scedosporium</taxon>
    </lineage>
</organism>